<dbReference type="EMBL" id="NIBG01000031">
    <property type="protein sequence ID" value="PAB56831.1"/>
    <property type="molecule type" value="Genomic_DNA"/>
</dbReference>
<dbReference type="RefSeq" id="WP_095135847.1">
    <property type="nucleotide sequence ID" value="NZ_NIBG01000031.1"/>
</dbReference>
<feature type="domain" description="HD-GYP" evidence="2">
    <location>
        <begin position="113"/>
        <end position="309"/>
    </location>
</feature>
<evidence type="ECO:0000259" key="2">
    <source>
        <dbReference type="PROSITE" id="PS51832"/>
    </source>
</evidence>
<evidence type="ECO:0000313" key="3">
    <source>
        <dbReference type="EMBL" id="PAB56831.1"/>
    </source>
</evidence>
<dbReference type="Pfam" id="PF13487">
    <property type="entry name" value="HD_5"/>
    <property type="match status" value="1"/>
</dbReference>
<sequence>MKKIYLSEMEEDMILAKDILGPYDQLLIARGTRLNENVMDKIKELGIRYIYIIGDLKKEVSKDEYKEKIKEERRLKEKYAESLNKFKDVYNEVQLGKKIETEIVEESVADLVENVVLNNNVLKRLRETHVVDDYTYTHSINVCVLATMIGKWLNYSQDKLDKLALAAFLHDIGKAKVKREILYKPGRLTREECSEMKRHAEYGYKLVQNDDKLDFNVCCGILQHHERFDGSGYPYGLKSERIHEFARIIAIADVFDAMTSKRVYKDKESPFKVAEEIESEGYGKLDPYICNIFLWNISKFYVGNVVKLSDGKIGKIVLVNKQRPTRPLIKVGENFVDLLKMPQISIVEVVE</sequence>
<proteinExistence type="predicted"/>
<gene>
    <name evidence="3" type="ORF">CCE28_20365</name>
</gene>
<evidence type="ECO:0000313" key="4">
    <source>
        <dbReference type="Proteomes" id="UP000216024"/>
    </source>
</evidence>
<dbReference type="AlphaFoldDB" id="A0A267MB75"/>
<name>A0A267MB75_9FIRM</name>
<dbReference type="SUPFAM" id="SSF109604">
    <property type="entry name" value="HD-domain/PDEase-like"/>
    <property type="match status" value="1"/>
</dbReference>
<dbReference type="InterPro" id="IPR003607">
    <property type="entry name" value="HD/PDEase_dom"/>
</dbReference>
<evidence type="ECO:0000259" key="1">
    <source>
        <dbReference type="PROSITE" id="PS51831"/>
    </source>
</evidence>
<comment type="caution">
    <text evidence="3">The sequence shown here is derived from an EMBL/GenBank/DDBJ whole genome shotgun (WGS) entry which is preliminary data.</text>
</comment>
<dbReference type="PROSITE" id="PS51832">
    <property type="entry name" value="HD_GYP"/>
    <property type="match status" value="1"/>
</dbReference>
<reference evidence="3 4" key="1">
    <citation type="submission" date="2017-06" db="EMBL/GenBank/DDBJ databases">
        <title>Draft genome sequence of anaerobic fermentative bacterium Anaeromicrobium sediminis DY2726D isolated from West Pacific Ocean sediments.</title>
        <authorList>
            <person name="Zeng X."/>
        </authorList>
    </citation>
    <scope>NUCLEOTIDE SEQUENCE [LARGE SCALE GENOMIC DNA]</scope>
    <source>
        <strain evidence="3 4">DY2726D</strain>
    </source>
</reference>
<dbReference type="PANTHER" id="PTHR43155:SF2">
    <property type="entry name" value="CYCLIC DI-GMP PHOSPHODIESTERASE PA4108"/>
    <property type="match status" value="1"/>
</dbReference>
<accession>A0A267MB75</accession>
<dbReference type="InterPro" id="IPR037522">
    <property type="entry name" value="HD_GYP_dom"/>
</dbReference>
<dbReference type="PANTHER" id="PTHR43155">
    <property type="entry name" value="CYCLIC DI-GMP PHOSPHODIESTERASE PA4108-RELATED"/>
    <property type="match status" value="1"/>
</dbReference>
<dbReference type="OrthoDB" id="9804747at2"/>
<dbReference type="Proteomes" id="UP000216024">
    <property type="component" value="Unassembled WGS sequence"/>
</dbReference>
<dbReference type="InterPro" id="IPR006674">
    <property type="entry name" value="HD_domain"/>
</dbReference>
<keyword evidence="4" id="KW-1185">Reference proteome</keyword>
<dbReference type="SMART" id="SM00471">
    <property type="entry name" value="HDc"/>
    <property type="match status" value="1"/>
</dbReference>
<dbReference type="PROSITE" id="PS51831">
    <property type="entry name" value="HD"/>
    <property type="match status" value="1"/>
</dbReference>
<feature type="domain" description="HD" evidence="1">
    <location>
        <begin position="135"/>
        <end position="258"/>
    </location>
</feature>
<organism evidence="3 4">
    <name type="scientific">Anaeromicrobium sediminis</name>
    <dbReference type="NCBI Taxonomy" id="1478221"/>
    <lineage>
        <taxon>Bacteria</taxon>
        <taxon>Bacillati</taxon>
        <taxon>Bacillota</taxon>
        <taxon>Clostridia</taxon>
        <taxon>Peptostreptococcales</taxon>
        <taxon>Thermotaleaceae</taxon>
        <taxon>Anaeromicrobium</taxon>
    </lineage>
</organism>
<protein>
    <submittedName>
        <fullName evidence="3">Uncharacterized protein</fullName>
    </submittedName>
</protein>
<dbReference type="Gene3D" id="1.10.3210.10">
    <property type="entry name" value="Hypothetical protein af1432"/>
    <property type="match status" value="1"/>
</dbReference>
<dbReference type="CDD" id="cd00077">
    <property type="entry name" value="HDc"/>
    <property type="match status" value="1"/>
</dbReference>